<dbReference type="AlphaFoldDB" id="A0A485KIT8"/>
<sequence>MTSFPKSIHIFNSVKEIKAAIVAVGDPPRLNSSLRFRLRIFCISPISSPWNYSLGKSVYFMDIETSRESMNHLKFCPQNESLFRMDTCDHHCAQIVSWAEGDVVVVDVHGLRMNDSQAKGIFQNVINYTTASEVPALMGELFSEVAPAAAKASSVGSVNSVSMINHVEEASVCDLMGLPTQDSKMLTPCDDISLD</sequence>
<reference evidence="1" key="2">
    <citation type="submission" date="2019-06" db="EMBL/GenBank/DDBJ databases">
        <title>Genomics analysis of Aphanomyces spp. identifies a new class of oomycete effector associated with host adaptation.</title>
        <authorList>
            <person name="Gaulin E."/>
        </authorList>
    </citation>
    <scope>NUCLEOTIDE SEQUENCE</scope>
    <source>
        <strain evidence="1">CBS 578.67</strain>
    </source>
</reference>
<proteinExistence type="predicted"/>
<name>A0A485KIT8_9STRA</name>
<dbReference type="EMBL" id="CAADRA010004893">
    <property type="protein sequence ID" value="VFT84739.1"/>
    <property type="molecule type" value="Genomic_DNA"/>
</dbReference>
<evidence type="ECO:0000313" key="1">
    <source>
        <dbReference type="EMBL" id="KAF0701862.1"/>
    </source>
</evidence>
<protein>
    <submittedName>
        <fullName evidence="2">Aste57867_7844 protein</fullName>
    </submittedName>
</protein>
<keyword evidence="3" id="KW-1185">Reference proteome</keyword>
<evidence type="ECO:0000313" key="3">
    <source>
        <dbReference type="Proteomes" id="UP000332933"/>
    </source>
</evidence>
<accession>A0A485KIT8</accession>
<organism evidence="2 3">
    <name type="scientific">Aphanomyces stellatus</name>
    <dbReference type="NCBI Taxonomy" id="120398"/>
    <lineage>
        <taxon>Eukaryota</taxon>
        <taxon>Sar</taxon>
        <taxon>Stramenopiles</taxon>
        <taxon>Oomycota</taxon>
        <taxon>Saprolegniomycetes</taxon>
        <taxon>Saprolegniales</taxon>
        <taxon>Verrucalvaceae</taxon>
        <taxon>Aphanomyces</taxon>
    </lineage>
</organism>
<evidence type="ECO:0000313" key="2">
    <source>
        <dbReference type="EMBL" id="VFT84739.1"/>
    </source>
</evidence>
<dbReference type="EMBL" id="VJMH01004872">
    <property type="protein sequence ID" value="KAF0701862.1"/>
    <property type="molecule type" value="Genomic_DNA"/>
</dbReference>
<dbReference type="Proteomes" id="UP000332933">
    <property type="component" value="Unassembled WGS sequence"/>
</dbReference>
<reference evidence="2 3" key="1">
    <citation type="submission" date="2019-03" db="EMBL/GenBank/DDBJ databases">
        <authorList>
            <person name="Gaulin E."/>
            <person name="Dumas B."/>
        </authorList>
    </citation>
    <scope>NUCLEOTIDE SEQUENCE [LARGE SCALE GENOMIC DNA]</scope>
    <source>
        <strain evidence="2">CBS 568.67</strain>
    </source>
</reference>
<gene>
    <name evidence="2" type="primary">Aste57867_7844</name>
    <name evidence="1" type="ORF">As57867_007814</name>
    <name evidence="2" type="ORF">ASTE57867_7844</name>
</gene>